<dbReference type="Proteomes" id="UP001162881">
    <property type="component" value="Unassembled WGS sequence"/>
</dbReference>
<organism evidence="1 2">
    <name type="scientific">Novosphingobium organovorum</name>
    <dbReference type="NCBI Taxonomy" id="2930092"/>
    <lineage>
        <taxon>Bacteria</taxon>
        <taxon>Pseudomonadati</taxon>
        <taxon>Pseudomonadota</taxon>
        <taxon>Alphaproteobacteria</taxon>
        <taxon>Sphingomonadales</taxon>
        <taxon>Sphingomonadaceae</taxon>
        <taxon>Novosphingobium</taxon>
    </lineage>
</organism>
<dbReference type="Pfam" id="PF13211">
    <property type="entry name" value="DUF4019"/>
    <property type="match status" value="1"/>
</dbReference>
<protein>
    <submittedName>
        <fullName evidence="1">DUF4019 domain-containing protein</fullName>
    </submittedName>
</protein>
<dbReference type="RefSeq" id="WP_244016482.1">
    <property type="nucleotide sequence ID" value="NZ_JALHLF010000002.1"/>
</dbReference>
<proteinExistence type="predicted"/>
<dbReference type="PROSITE" id="PS51257">
    <property type="entry name" value="PROKAR_LIPOPROTEIN"/>
    <property type="match status" value="1"/>
</dbReference>
<dbReference type="EMBL" id="JALHLF010000002">
    <property type="protein sequence ID" value="MCJ2181367.1"/>
    <property type="molecule type" value="Genomic_DNA"/>
</dbReference>
<gene>
    <name evidence="1" type="ORF">MTR62_01400</name>
</gene>
<evidence type="ECO:0000313" key="1">
    <source>
        <dbReference type="EMBL" id="MCJ2181367.1"/>
    </source>
</evidence>
<accession>A0ABT0B8J8</accession>
<evidence type="ECO:0000313" key="2">
    <source>
        <dbReference type="Proteomes" id="UP001162881"/>
    </source>
</evidence>
<name>A0ABT0B8J8_9SPHN</name>
<comment type="caution">
    <text evidence="1">The sequence shown here is derived from an EMBL/GenBank/DDBJ whole genome shotgun (WGS) entry which is preliminary data.</text>
</comment>
<sequence length="140" mass="15305">MNRLMRFLVPFAVAATLGGCGIKESFEKADVAIGQFHRELDAGAIGRIWTTADPDLRQATSQADFEKLLGAVHAKLGKVRTTKQVGWNTNATTGGTFLTATMQTTFEKGTGVEQFVYRKGKDDALTLVGYNIQSRDMMLN</sequence>
<dbReference type="InterPro" id="IPR025091">
    <property type="entry name" value="DUF4019"/>
</dbReference>
<keyword evidence="2" id="KW-1185">Reference proteome</keyword>
<reference evidence="1" key="1">
    <citation type="submission" date="2022-03" db="EMBL/GenBank/DDBJ databases">
        <title>Identification of a novel bacterium isolated from mangrove sediments.</title>
        <authorList>
            <person name="Pan X."/>
        </authorList>
    </citation>
    <scope>NUCLEOTIDE SEQUENCE</scope>
    <source>
        <strain evidence="1">B1949</strain>
    </source>
</reference>